<dbReference type="GO" id="GO:0046983">
    <property type="term" value="F:protein dimerization activity"/>
    <property type="evidence" value="ECO:0007669"/>
    <property type="project" value="InterPro"/>
</dbReference>
<dbReference type="PROSITE" id="PS01007">
    <property type="entry name" value="TRANSPOSASE_MUTATOR"/>
    <property type="match status" value="1"/>
</dbReference>
<dbReference type="PROSITE" id="PS50966">
    <property type="entry name" value="ZF_SWIM"/>
    <property type="match status" value="1"/>
</dbReference>
<dbReference type="EMBL" id="JARYMX010000001">
    <property type="protein sequence ID" value="KAJ9567626.1"/>
    <property type="molecule type" value="Genomic_DNA"/>
</dbReference>
<keyword evidence="6" id="KW-0233">DNA recombination</keyword>
<feature type="region of interest" description="Disordered" evidence="8">
    <location>
        <begin position="997"/>
        <end position="1032"/>
    </location>
</feature>
<dbReference type="InterPro" id="IPR006564">
    <property type="entry name" value="Znf_PMZ"/>
</dbReference>
<dbReference type="SUPFAM" id="SSF140996">
    <property type="entry name" value="Hermes dimerisation domain"/>
    <property type="match status" value="1"/>
</dbReference>
<dbReference type="GO" id="GO:0008270">
    <property type="term" value="F:zinc ion binding"/>
    <property type="evidence" value="ECO:0007669"/>
    <property type="project" value="UniProtKB-KW"/>
</dbReference>
<feature type="compositionally biased region" description="Basic and acidic residues" evidence="8">
    <location>
        <begin position="1072"/>
        <end position="1116"/>
    </location>
</feature>
<evidence type="ECO:0000256" key="4">
    <source>
        <dbReference type="ARBA" id="ARBA00022833"/>
    </source>
</evidence>
<gene>
    <name evidence="10" type="ORF">OSB04_003592</name>
</gene>
<dbReference type="PANTHER" id="PTHR31973:SF189">
    <property type="entry name" value="TRANSPOSASE, MUDR, PLANT, MULE TRANSPOSASE DOMAIN PROTEIN-RELATED"/>
    <property type="match status" value="1"/>
</dbReference>
<dbReference type="GO" id="GO:0003677">
    <property type="term" value="F:DNA binding"/>
    <property type="evidence" value="ECO:0007669"/>
    <property type="project" value="UniProtKB-KW"/>
</dbReference>
<dbReference type="Pfam" id="PF05699">
    <property type="entry name" value="Dimer_Tnp_hAT"/>
    <property type="match status" value="1"/>
</dbReference>
<evidence type="ECO:0000256" key="8">
    <source>
        <dbReference type="SAM" id="MobiDB-lite"/>
    </source>
</evidence>
<name>A0AA38U5L3_9ASTR</name>
<evidence type="ECO:0000256" key="3">
    <source>
        <dbReference type="ARBA" id="ARBA00022771"/>
    </source>
</evidence>
<feature type="domain" description="SWIM-type" evidence="9">
    <location>
        <begin position="917"/>
        <end position="958"/>
    </location>
</feature>
<dbReference type="SUPFAM" id="SSF53098">
    <property type="entry name" value="Ribonuclease H-like"/>
    <property type="match status" value="2"/>
</dbReference>
<sequence length="1549" mass="178070">MCIKDNRPFSVVDDEGLREFAWELNPLFKFPSRWTVARDCLSIYKKEAKRLKDLLKGQPVSLTTDTWSSIQNYNYMYLTAHWILNFCPIANHRGDTIGKLVYSCIQKLGIEKGPNDVLDCKYLHLRCCAHIINLVVRDGLEEQCGSISRIRNAVRYVRSSPARYSSFKKCVDRVQIKCNRKPCLDVDTRWNSTFFMLETTVKYEDAFDRMIRAFTLTVHYDGCFMYQPLRYDNGKTFEVTVERITYEEMVSFIEFDTKNTISALYYCTGNELHKGLMKVDNNHDVECLFYISENYGPIELHVDHFGDDLSFYLVENGNEQKVEGEAEIDKNADVESDLDDLDGLDDVDIEYEGEDDEMSDVHSIDHLSEGEDEVMQVRKGKQEGPSLPKEKPKLGVKIDREMDDALKVEHEQFLEDLLKALKSQDNESENDPFKVDEEQEEEKFPIHDADTHWKLKRPLVGERYESPKQLKECITCYALANGFSIWYERSSSTSLIARCGSRPPRISDPTKGNQRQDTHLWKRGKQQCQWRCYARWVKKEQSFQVISVKDEHTCSRNFKYGSLINYKWIGSKFGHRIRCNPEIKLVEIAELVLKKYKCQVTPSICSRARSWALNEYEKSLEEHYGLLRSYGDELLRSNPGSTVKLDVTVNPDEKTYFDRFYVCLNGLKEGWKRGCRRVIALDGCFLKGVCGGELLTAIGRDGNNHISPVAWAVVNVENKDNWRWFITLVGEDLEVETGEGLTLISDQHKGLVQAVKDVMPNAEHRQCARHIYENFRKVFSGVEFRNLFWRASKASYPQLFESVMNDIRLANPSAHKYLMEREPKTWSRAFFEVNRGCDSVENGFSECFNFVLLKVRHKPIITMLEAIRTILMEMMNNMRRISDTWVEDICPSIKKKLDIAKDQQRFWSVIPGGLSMFEVRLGNDAFIVDEDKKTCTCRMWQLSGLPCHHAVAALFYIHKHPEDYVPGWFRKDMYKVAYNHHLLPVQGMNQWKINELNKPLPLKPKRMPGRPKKQRKKAIHEPSPHHGKVSRQGSVMTCQRCFQFGHNKRGCKQQNATHGPFRPSKPPGRPRKTQEGSVDKADKGNVDKGKGKMADKGSVDKGKGKMADKGGVEKGSSETPIVGGFMRDARKTFQPPQNHEGKGKREKAPLPPRRRHSERIAKMPKPPIKGPGHDTNLLPGLQFVHEVRTCILSPQKQIKSSLNLVLELGADDEDDILLQNSSSLISYSPSLMTEKSYSPSLKSNKGKVEYILVKIVLNINVKPKTILKGAQGNGKEVVQQTVLRYRKIGRKLVTTKISSSKYVTSNLFFSELVTMQATITRMCHSIDAEKQKMAKSMKLKYDKYWDNIENMNFLLYVVVALDPRNKLRCVTFFVEMIYGKGTEKTKQILDKVKKTLEDLFEHCQKKAEMRKEKRSGGSTSSNGIPSALGDTRIDLEREFDIYDDEEEDCKSELEVYLANGKEKRGERFDILGWWKANSTKFPILSQLARYVLAMPISTVASESAFSTGGRVIDNYLICLLLPFEELNEKLENIGLDELPNEKDTSNVED</sequence>
<evidence type="ECO:0000256" key="1">
    <source>
        <dbReference type="ARBA" id="ARBA00022578"/>
    </source>
</evidence>
<dbReference type="InterPro" id="IPR007527">
    <property type="entry name" value="Znf_SWIM"/>
</dbReference>
<keyword evidence="11" id="KW-1185">Reference proteome</keyword>
<dbReference type="GO" id="GO:0004803">
    <property type="term" value="F:transposase activity"/>
    <property type="evidence" value="ECO:0007669"/>
    <property type="project" value="InterPro"/>
</dbReference>
<dbReference type="InterPro" id="IPR001207">
    <property type="entry name" value="Transposase_mutator"/>
</dbReference>
<feature type="compositionally biased region" description="Basic and acidic residues" evidence="8">
    <location>
        <begin position="1139"/>
        <end position="1148"/>
    </location>
</feature>
<keyword evidence="4" id="KW-0862">Zinc</keyword>
<dbReference type="Pfam" id="PF14372">
    <property type="entry name" value="hAT-like_RNase-H"/>
    <property type="match status" value="1"/>
</dbReference>
<evidence type="ECO:0000256" key="2">
    <source>
        <dbReference type="ARBA" id="ARBA00022723"/>
    </source>
</evidence>
<feature type="region of interest" description="Disordered" evidence="8">
    <location>
        <begin position="1049"/>
        <end position="1156"/>
    </location>
</feature>
<dbReference type="GO" id="GO:0006313">
    <property type="term" value="P:DNA transposition"/>
    <property type="evidence" value="ECO:0007669"/>
    <property type="project" value="InterPro"/>
</dbReference>
<keyword evidence="3 7" id="KW-0863">Zinc-finger</keyword>
<dbReference type="Pfam" id="PF04434">
    <property type="entry name" value="SWIM"/>
    <property type="match status" value="1"/>
</dbReference>
<evidence type="ECO:0000256" key="5">
    <source>
        <dbReference type="ARBA" id="ARBA00023125"/>
    </source>
</evidence>
<dbReference type="InterPro" id="IPR018289">
    <property type="entry name" value="MULE_transposase_dom"/>
</dbReference>
<evidence type="ECO:0000259" key="9">
    <source>
        <dbReference type="PROSITE" id="PS50966"/>
    </source>
</evidence>
<keyword evidence="5" id="KW-0238">DNA-binding</keyword>
<feature type="region of interest" description="Disordered" evidence="8">
    <location>
        <begin position="1407"/>
        <end position="1428"/>
    </location>
</feature>
<protein>
    <recommendedName>
        <fullName evidence="9">SWIM-type domain-containing protein</fullName>
    </recommendedName>
</protein>
<dbReference type="Pfam" id="PF10551">
    <property type="entry name" value="MULE"/>
    <property type="match status" value="1"/>
</dbReference>
<dbReference type="Proteomes" id="UP001172457">
    <property type="component" value="Chromosome 1"/>
</dbReference>
<evidence type="ECO:0000256" key="6">
    <source>
        <dbReference type="ARBA" id="ARBA00023172"/>
    </source>
</evidence>
<keyword evidence="1" id="KW-0815">Transposition</keyword>
<dbReference type="SMART" id="SM00575">
    <property type="entry name" value="ZnF_PMZ"/>
    <property type="match status" value="1"/>
</dbReference>
<dbReference type="InterPro" id="IPR008906">
    <property type="entry name" value="HATC_C_dom"/>
</dbReference>
<accession>A0AA38U5L3</accession>
<feature type="compositionally biased region" description="Basic residues" evidence="8">
    <location>
        <begin position="1003"/>
        <end position="1018"/>
    </location>
</feature>
<reference evidence="10" key="1">
    <citation type="submission" date="2023-03" db="EMBL/GenBank/DDBJ databases">
        <title>Chromosome-scale reference genome and RAD-based genetic map of yellow starthistle (Centaurea solstitialis) reveal putative structural variation and QTLs associated with invader traits.</title>
        <authorList>
            <person name="Reatini B."/>
            <person name="Cang F.A."/>
            <person name="Jiang Q."/>
            <person name="Mckibben M.T.W."/>
            <person name="Barker M.S."/>
            <person name="Rieseberg L.H."/>
            <person name="Dlugosch K.M."/>
        </authorList>
    </citation>
    <scope>NUCLEOTIDE SEQUENCE</scope>
    <source>
        <strain evidence="10">CAN-66</strain>
        <tissue evidence="10">Leaf</tissue>
    </source>
</reference>
<comment type="caution">
    <text evidence="10">The sequence shown here is derived from an EMBL/GenBank/DDBJ whole genome shotgun (WGS) entry which is preliminary data.</text>
</comment>
<dbReference type="PANTHER" id="PTHR31973">
    <property type="entry name" value="POLYPROTEIN, PUTATIVE-RELATED"/>
    <property type="match status" value="1"/>
</dbReference>
<dbReference type="InterPro" id="IPR012337">
    <property type="entry name" value="RNaseH-like_sf"/>
</dbReference>
<keyword evidence="2" id="KW-0479">Metal-binding</keyword>
<evidence type="ECO:0000256" key="7">
    <source>
        <dbReference type="PROSITE-ProRule" id="PRU00325"/>
    </source>
</evidence>
<evidence type="ECO:0000313" key="11">
    <source>
        <dbReference type="Proteomes" id="UP001172457"/>
    </source>
</evidence>
<evidence type="ECO:0000313" key="10">
    <source>
        <dbReference type="EMBL" id="KAJ9567626.1"/>
    </source>
</evidence>
<proteinExistence type="predicted"/>
<dbReference type="InterPro" id="IPR025525">
    <property type="entry name" value="hAT-like_transposase_RNase-H"/>
</dbReference>
<organism evidence="10 11">
    <name type="scientific">Centaurea solstitialis</name>
    <name type="common">yellow star-thistle</name>
    <dbReference type="NCBI Taxonomy" id="347529"/>
    <lineage>
        <taxon>Eukaryota</taxon>
        <taxon>Viridiplantae</taxon>
        <taxon>Streptophyta</taxon>
        <taxon>Embryophyta</taxon>
        <taxon>Tracheophyta</taxon>
        <taxon>Spermatophyta</taxon>
        <taxon>Magnoliopsida</taxon>
        <taxon>eudicotyledons</taxon>
        <taxon>Gunneridae</taxon>
        <taxon>Pentapetalae</taxon>
        <taxon>asterids</taxon>
        <taxon>campanulids</taxon>
        <taxon>Asterales</taxon>
        <taxon>Asteraceae</taxon>
        <taxon>Carduoideae</taxon>
        <taxon>Cardueae</taxon>
        <taxon>Centaureinae</taxon>
        <taxon>Centaurea</taxon>
    </lineage>
</organism>